<organism evidence="1 2">
    <name type="scientific">Linnemannia elongata AG-77</name>
    <dbReference type="NCBI Taxonomy" id="1314771"/>
    <lineage>
        <taxon>Eukaryota</taxon>
        <taxon>Fungi</taxon>
        <taxon>Fungi incertae sedis</taxon>
        <taxon>Mucoromycota</taxon>
        <taxon>Mortierellomycotina</taxon>
        <taxon>Mortierellomycetes</taxon>
        <taxon>Mortierellales</taxon>
        <taxon>Mortierellaceae</taxon>
        <taxon>Linnemannia</taxon>
    </lineage>
</organism>
<name>A0A197JE87_9FUNG</name>
<keyword evidence="2" id="KW-1185">Reference proteome</keyword>
<proteinExistence type="predicted"/>
<evidence type="ECO:0000313" key="1">
    <source>
        <dbReference type="EMBL" id="OAQ22749.1"/>
    </source>
</evidence>
<reference evidence="1 2" key="1">
    <citation type="submission" date="2016-05" db="EMBL/GenBank/DDBJ databases">
        <title>Genome sequencing reveals origins of a unique bacterial endosymbiosis in the earliest lineages of terrestrial Fungi.</title>
        <authorList>
            <consortium name="DOE Joint Genome Institute"/>
            <person name="Uehling J."/>
            <person name="Gryganskyi A."/>
            <person name="Hameed K."/>
            <person name="Tschaplinski T."/>
            <person name="Misztal P."/>
            <person name="Wu S."/>
            <person name="Desiro A."/>
            <person name="Vande Pol N."/>
            <person name="Du Z.-Y."/>
            <person name="Zienkiewicz A."/>
            <person name="Zienkiewicz K."/>
            <person name="Morin E."/>
            <person name="Tisserant E."/>
            <person name="Splivallo R."/>
            <person name="Hainaut M."/>
            <person name="Henrissat B."/>
            <person name="Ohm R."/>
            <person name="Kuo A."/>
            <person name="Yan J."/>
            <person name="Lipzen A."/>
            <person name="Nolan M."/>
            <person name="Labutti K."/>
            <person name="Barry K."/>
            <person name="Goldstein A."/>
            <person name="Labbe J."/>
            <person name="Schadt C."/>
            <person name="Tuskan G."/>
            <person name="Grigoriev I."/>
            <person name="Martin F."/>
            <person name="Vilgalys R."/>
            <person name="Bonito G."/>
        </authorList>
    </citation>
    <scope>NUCLEOTIDE SEQUENCE [LARGE SCALE GENOMIC DNA]</scope>
    <source>
        <strain evidence="1 2">AG-77</strain>
    </source>
</reference>
<protein>
    <submittedName>
        <fullName evidence="1">Uncharacterized protein</fullName>
    </submittedName>
</protein>
<evidence type="ECO:0000313" key="2">
    <source>
        <dbReference type="Proteomes" id="UP000078512"/>
    </source>
</evidence>
<dbReference type="AlphaFoldDB" id="A0A197JE87"/>
<dbReference type="EMBL" id="KV442144">
    <property type="protein sequence ID" value="OAQ22749.1"/>
    <property type="molecule type" value="Genomic_DNA"/>
</dbReference>
<sequence>MPLKQSKADSGRRCVRLEASVIRLGTSFIIRNVLCPHLLQYHSNKERPIVETASYLEQVLCLNVTPTKKSRYWKKVRQTWSKCQLRNVLCPRLPQCHSNKERPGVEGASDLEQVTLNLVQVSSSATFLCPRLPQCHSNKERPIVEGASDLFQVSLDLVQVSSYATFYALSYVNTTSTKKGRSWRWPQTSV</sequence>
<accession>A0A197JE87</accession>
<gene>
    <name evidence="1" type="ORF">K457DRAFT_1825225</name>
</gene>
<dbReference type="Proteomes" id="UP000078512">
    <property type="component" value="Unassembled WGS sequence"/>
</dbReference>